<gene>
    <name evidence="2" type="ORF">CLV92_11544</name>
</gene>
<reference evidence="2 3" key="1">
    <citation type="submission" date="2018-02" db="EMBL/GenBank/DDBJ databases">
        <title>Genomic Encyclopedia of Archaeal and Bacterial Type Strains, Phase II (KMG-II): from individual species to whole genera.</title>
        <authorList>
            <person name="Goeker M."/>
        </authorList>
    </citation>
    <scope>NUCLEOTIDE SEQUENCE [LARGE SCALE GENOMIC DNA]</scope>
    <source>
        <strain evidence="2 3">DSM 22857</strain>
    </source>
</reference>
<dbReference type="InterPro" id="IPR029787">
    <property type="entry name" value="Nucleotide_cyclase"/>
</dbReference>
<dbReference type="Pfam" id="PF00990">
    <property type="entry name" value="GGDEF"/>
    <property type="match status" value="1"/>
</dbReference>
<dbReference type="Gene3D" id="3.30.70.270">
    <property type="match status" value="1"/>
</dbReference>
<dbReference type="PANTHER" id="PTHR46663:SF3">
    <property type="entry name" value="SLL0267 PROTEIN"/>
    <property type="match status" value="1"/>
</dbReference>
<organism evidence="2 3">
    <name type="scientific">Kineococcus xinjiangensis</name>
    <dbReference type="NCBI Taxonomy" id="512762"/>
    <lineage>
        <taxon>Bacteria</taxon>
        <taxon>Bacillati</taxon>
        <taxon>Actinomycetota</taxon>
        <taxon>Actinomycetes</taxon>
        <taxon>Kineosporiales</taxon>
        <taxon>Kineosporiaceae</taxon>
        <taxon>Kineococcus</taxon>
    </lineage>
</organism>
<keyword evidence="3" id="KW-1185">Reference proteome</keyword>
<feature type="domain" description="GGDEF" evidence="1">
    <location>
        <begin position="208"/>
        <end position="333"/>
    </location>
</feature>
<name>A0A2S6IDJ8_9ACTN</name>
<dbReference type="SUPFAM" id="SSF55781">
    <property type="entry name" value="GAF domain-like"/>
    <property type="match status" value="1"/>
</dbReference>
<evidence type="ECO:0000313" key="2">
    <source>
        <dbReference type="EMBL" id="PPK92298.1"/>
    </source>
</evidence>
<dbReference type="NCBIfam" id="TIGR00254">
    <property type="entry name" value="GGDEF"/>
    <property type="match status" value="1"/>
</dbReference>
<dbReference type="PANTHER" id="PTHR46663">
    <property type="entry name" value="DIGUANYLATE CYCLASE DGCT-RELATED"/>
    <property type="match status" value="1"/>
</dbReference>
<dbReference type="CDD" id="cd01949">
    <property type="entry name" value="GGDEF"/>
    <property type="match status" value="1"/>
</dbReference>
<dbReference type="SUPFAM" id="SSF55073">
    <property type="entry name" value="Nucleotide cyclase"/>
    <property type="match status" value="1"/>
</dbReference>
<dbReference type="SMART" id="SM00065">
    <property type="entry name" value="GAF"/>
    <property type="match status" value="1"/>
</dbReference>
<accession>A0A2S6IDJ8</accession>
<dbReference type="OrthoDB" id="9806130at2"/>
<sequence>MRAPVPPDDAARVAALQRLGILDRPPAPDLEGLTRLATYVTGAPVGVVNLIDTDRQWQAAATGMACGQFPRDDSMCAHVVAAGVPVHVADASLDPRFADGPFVTGVVADVRMYASLPLRDTDGYAVGTLCVVDPVARTLEAGQFAALRDIAAQAEALLELRRQHVELVGVLAEVDHYATHDALTGLVNRRLLVDRLEQALNRAQRSGRPPTVFFCDLDGFKAVNDAFGHDAGDEVLVAVSRRLRSLVRPTDTVARLGGDEFVVVCEDLPDDMVFDVADRLRRTGPADLGAPAGCPPLGISVGTVTAALPSTAGDVLRLADRLMYADKASRRSR</sequence>
<dbReference type="InterPro" id="IPR043128">
    <property type="entry name" value="Rev_trsase/Diguanyl_cyclase"/>
</dbReference>
<proteinExistence type="predicted"/>
<dbReference type="InterPro" id="IPR000160">
    <property type="entry name" value="GGDEF_dom"/>
</dbReference>
<dbReference type="RefSeq" id="WP_146099623.1">
    <property type="nucleotide sequence ID" value="NZ_PTJD01000015.1"/>
</dbReference>
<dbReference type="Proteomes" id="UP000239485">
    <property type="component" value="Unassembled WGS sequence"/>
</dbReference>
<evidence type="ECO:0000259" key="1">
    <source>
        <dbReference type="PROSITE" id="PS50887"/>
    </source>
</evidence>
<dbReference type="EMBL" id="PTJD01000015">
    <property type="protein sequence ID" value="PPK92298.1"/>
    <property type="molecule type" value="Genomic_DNA"/>
</dbReference>
<dbReference type="InterPro" id="IPR052163">
    <property type="entry name" value="DGC-Regulatory_Protein"/>
</dbReference>
<evidence type="ECO:0000313" key="3">
    <source>
        <dbReference type="Proteomes" id="UP000239485"/>
    </source>
</evidence>
<dbReference type="Pfam" id="PF01590">
    <property type="entry name" value="GAF"/>
    <property type="match status" value="1"/>
</dbReference>
<protein>
    <submittedName>
        <fullName evidence="2">Diguanylate cyclase (GGDEF)-like protein</fullName>
    </submittedName>
</protein>
<dbReference type="Gene3D" id="3.30.450.40">
    <property type="match status" value="1"/>
</dbReference>
<dbReference type="AlphaFoldDB" id="A0A2S6IDJ8"/>
<dbReference type="SMART" id="SM00267">
    <property type="entry name" value="GGDEF"/>
    <property type="match status" value="1"/>
</dbReference>
<dbReference type="InterPro" id="IPR029016">
    <property type="entry name" value="GAF-like_dom_sf"/>
</dbReference>
<dbReference type="InterPro" id="IPR003018">
    <property type="entry name" value="GAF"/>
</dbReference>
<dbReference type="PROSITE" id="PS50887">
    <property type="entry name" value="GGDEF"/>
    <property type="match status" value="1"/>
</dbReference>
<comment type="caution">
    <text evidence="2">The sequence shown here is derived from an EMBL/GenBank/DDBJ whole genome shotgun (WGS) entry which is preliminary data.</text>
</comment>